<dbReference type="Pfam" id="PF00450">
    <property type="entry name" value="Peptidase_S10"/>
    <property type="match status" value="1"/>
</dbReference>
<dbReference type="InterPro" id="IPR001563">
    <property type="entry name" value="Peptidase_S10"/>
</dbReference>
<protein>
    <submittedName>
        <fullName evidence="2">(wild Malaysian banana) hypothetical protein</fullName>
    </submittedName>
</protein>
<accession>A0A8D7BBB3</accession>
<dbReference type="Gene3D" id="3.40.50.1820">
    <property type="entry name" value="alpha/beta hydrolase"/>
    <property type="match status" value="1"/>
</dbReference>
<dbReference type="AlphaFoldDB" id="A0A8D7BBB3"/>
<evidence type="ECO:0000313" key="2">
    <source>
        <dbReference type="EMBL" id="CAG1864022.1"/>
    </source>
</evidence>
<name>A0A8D7BBB3_MUSAM</name>
<dbReference type="PANTHER" id="PTHR11802:SF236">
    <property type="entry name" value="OS02G0463500 PROTEIN"/>
    <property type="match status" value="1"/>
</dbReference>
<dbReference type="EMBL" id="HG996475">
    <property type="protein sequence ID" value="CAG1864022.1"/>
    <property type="molecule type" value="Genomic_DNA"/>
</dbReference>
<dbReference type="PRINTS" id="PR00724">
    <property type="entry name" value="CRBOXYPTASEC"/>
</dbReference>
<dbReference type="GO" id="GO:0006508">
    <property type="term" value="P:proteolysis"/>
    <property type="evidence" value="ECO:0007669"/>
    <property type="project" value="InterPro"/>
</dbReference>
<reference evidence="2" key="1">
    <citation type="submission" date="2021-03" db="EMBL/GenBank/DDBJ databases">
        <authorList>
            <consortium name="Genoscope - CEA"/>
            <person name="William W."/>
        </authorList>
    </citation>
    <scope>NUCLEOTIDE SEQUENCE</scope>
    <source>
        <strain evidence="2">Doubled-haploid Pahang</strain>
    </source>
</reference>
<dbReference type="InterPro" id="IPR029058">
    <property type="entry name" value="AB_hydrolase_fold"/>
</dbReference>
<evidence type="ECO:0000256" key="1">
    <source>
        <dbReference type="ARBA" id="ARBA00009431"/>
    </source>
</evidence>
<proteinExistence type="inferred from homology"/>
<comment type="similarity">
    <text evidence="1">Belongs to the peptidase S10 family.</text>
</comment>
<dbReference type="GO" id="GO:0004185">
    <property type="term" value="F:serine-type carboxypeptidase activity"/>
    <property type="evidence" value="ECO:0007669"/>
    <property type="project" value="InterPro"/>
</dbReference>
<dbReference type="SUPFAM" id="SSF53474">
    <property type="entry name" value="alpha/beta-Hydrolases"/>
    <property type="match status" value="1"/>
</dbReference>
<gene>
    <name evidence="2" type="ORF">GSMUA_16060.1</name>
</gene>
<organism evidence="2">
    <name type="scientific">Musa acuminata subsp. malaccensis</name>
    <name type="common">Wild banana</name>
    <name type="synonym">Musa malaccensis</name>
    <dbReference type="NCBI Taxonomy" id="214687"/>
    <lineage>
        <taxon>Eukaryota</taxon>
        <taxon>Viridiplantae</taxon>
        <taxon>Streptophyta</taxon>
        <taxon>Embryophyta</taxon>
        <taxon>Tracheophyta</taxon>
        <taxon>Spermatophyta</taxon>
        <taxon>Magnoliopsida</taxon>
        <taxon>Liliopsida</taxon>
        <taxon>Zingiberales</taxon>
        <taxon>Musaceae</taxon>
        <taxon>Musa</taxon>
    </lineage>
</organism>
<sequence length="110" mass="12372">MDSPAGTGYSYADTTDYTTNDTQTVSDLYEFVIKFWKWFSEYPEFLPNPFYLAGCSYSGVLVPVLAQEVVKGIESDKGPKLNFKGYSLGNAAMNLDIESSSRFHLRIGWD</sequence>
<dbReference type="PANTHER" id="PTHR11802">
    <property type="entry name" value="SERINE PROTEASE FAMILY S10 SERINE CARBOXYPEPTIDASE"/>
    <property type="match status" value="1"/>
</dbReference>